<keyword evidence="3 5" id="KW-0408">Iron</keyword>
<evidence type="ECO:0000256" key="1">
    <source>
        <dbReference type="ARBA" id="ARBA00022691"/>
    </source>
</evidence>
<organism evidence="7 8">
    <name type="scientific">Hippea maritima (strain ATCC 700847 / DSM 10411 / MH2)</name>
    <dbReference type="NCBI Taxonomy" id="760142"/>
    <lineage>
        <taxon>Bacteria</taxon>
        <taxon>Pseudomonadati</taxon>
        <taxon>Campylobacterota</taxon>
        <taxon>Desulfurellia</taxon>
        <taxon>Desulfurellales</taxon>
        <taxon>Hippeaceae</taxon>
        <taxon>Hippea</taxon>
    </lineage>
</organism>
<keyword evidence="8" id="KW-1185">Reference proteome</keyword>
<evidence type="ECO:0000256" key="4">
    <source>
        <dbReference type="ARBA" id="ARBA00023014"/>
    </source>
</evidence>
<dbReference type="InParanoid" id="F2LWY5"/>
<dbReference type="AlphaFoldDB" id="F2LWY5"/>
<feature type="binding site" evidence="5">
    <location>
        <position position="85"/>
    </location>
    <ligand>
        <name>[4Fe-4S] cluster</name>
        <dbReference type="ChEBI" id="CHEBI:49883"/>
        <note>4Fe-4S-S-AdoMet</note>
    </ligand>
</feature>
<evidence type="ECO:0000313" key="8">
    <source>
        <dbReference type="Proteomes" id="UP000008139"/>
    </source>
</evidence>
<evidence type="ECO:0000256" key="3">
    <source>
        <dbReference type="ARBA" id="ARBA00023004"/>
    </source>
</evidence>
<protein>
    <submittedName>
        <fullName evidence="7">Radical SAM domain protein</fullName>
    </submittedName>
</protein>
<keyword evidence="1 5" id="KW-0949">S-adenosyl-L-methionine</keyword>
<dbReference type="eggNOG" id="COG1313">
    <property type="taxonomic scope" value="Bacteria"/>
</dbReference>
<reference evidence="7 8" key="1">
    <citation type="journal article" date="2011" name="Stand. Genomic Sci.">
        <title>Complete genome sequence of the thermophilic sulfur-reducer Hippea maritima type strain (MH(2)).</title>
        <authorList>
            <person name="Huntemann M."/>
            <person name="Lu M."/>
            <person name="Nolan M."/>
            <person name="Lapidus A."/>
            <person name="Lucas S."/>
            <person name="Hammon N."/>
            <person name="Deshpande S."/>
            <person name="Cheng J.F."/>
            <person name="Tapia R."/>
            <person name="Han C."/>
            <person name="Goodwin L."/>
            <person name="Pitluck S."/>
            <person name="Liolios K."/>
            <person name="Pagani I."/>
            <person name="Ivanova N."/>
            <person name="Ovchinikova G."/>
            <person name="Pati A."/>
            <person name="Chen A."/>
            <person name="Palaniappan K."/>
            <person name="Land M."/>
            <person name="Hauser L."/>
            <person name="Jeffries C.D."/>
            <person name="Detter J.C."/>
            <person name="Brambilla E.M."/>
            <person name="Rohde M."/>
            <person name="Spring S."/>
            <person name="Goker M."/>
            <person name="Woyke T."/>
            <person name="Bristow J."/>
            <person name="Eisen J.A."/>
            <person name="Markowitz V."/>
            <person name="Hugenholtz P."/>
            <person name="Kyrpides N.C."/>
            <person name="Klenk H.P."/>
            <person name="Mavromatis K."/>
        </authorList>
    </citation>
    <scope>NUCLEOTIDE SEQUENCE [LARGE SCALE GENOMIC DNA]</scope>
    <source>
        <strain evidence="8">ATCC 700847 / DSM 10411 / MH2</strain>
    </source>
</reference>
<dbReference type="GO" id="GO:0046872">
    <property type="term" value="F:metal ion binding"/>
    <property type="evidence" value="ECO:0007669"/>
    <property type="project" value="UniProtKB-KW"/>
</dbReference>
<feature type="binding site" evidence="5">
    <location>
        <position position="92"/>
    </location>
    <ligand>
        <name>[4Fe-4S] cluster</name>
        <dbReference type="ChEBI" id="CHEBI:49883"/>
        <note>4Fe-4S-S-AdoMet</note>
    </ligand>
</feature>
<keyword evidence="4 5" id="KW-0411">Iron-sulfur</keyword>
<dbReference type="InterPro" id="IPR016431">
    <property type="entry name" value="Pyrv-formate_lyase-activ_prd"/>
</dbReference>
<evidence type="ECO:0000259" key="6">
    <source>
        <dbReference type="Pfam" id="PF04055"/>
    </source>
</evidence>
<dbReference type="InterPro" id="IPR013785">
    <property type="entry name" value="Aldolase_TIM"/>
</dbReference>
<dbReference type="OrthoDB" id="9782387at2"/>
<dbReference type="GO" id="GO:0051536">
    <property type="term" value="F:iron-sulfur cluster binding"/>
    <property type="evidence" value="ECO:0007669"/>
    <property type="project" value="UniProtKB-KW"/>
</dbReference>
<dbReference type="KEGG" id="hmr:Hipma_1207"/>
<dbReference type="STRING" id="760142.Hipma_1207"/>
<dbReference type="SFLD" id="SFLDS00029">
    <property type="entry name" value="Radical_SAM"/>
    <property type="match status" value="1"/>
</dbReference>
<name>F2LWY5_HIPMA</name>
<evidence type="ECO:0000256" key="5">
    <source>
        <dbReference type="PIRSR" id="PIRSR004869-50"/>
    </source>
</evidence>
<comment type="cofactor">
    <cofactor evidence="5">
        <name>[4Fe-4S] cluster</name>
        <dbReference type="ChEBI" id="CHEBI:49883"/>
    </cofactor>
    <text evidence="5">Binds 1 [4Fe-4S] cluster. The cluster is coordinated with 3 cysteines and an exchangeable S-adenosyl-L-methionine.</text>
</comment>
<dbReference type="SUPFAM" id="SSF102114">
    <property type="entry name" value="Radical SAM enzymes"/>
    <property type="match status" value="1"/>
</dbReference>
<dbReference type="PANTHER" id="PTHR43075">
    <property type="entry name" value="FORMATE LYASE ACTIVATING ENZYME, PUTATIVE (AFU_ORTHOLOGUE AFUA_2G15630)-RELATED"/>
    <property type="match status" value="1"/>
</dbReference>
<dbReference type="RefSeq" id="WP_013682206.1">
    <property type="nucleotide sequence ID" value="NC_015318.1"/>
</dbReference>
<dbReference type="InterPro" id="IPR040085">
    <property type="entry name" value="MJ0674-like"/>
</dbReference>
<dbReference type="HOGENOM" id="CLU_062674_0_1_7"/>
<proteinExistence type="predicted"/>
<dbReference type="SFLD" id="SFLDG01099">
    <property type="entry name" value="Uncharacterised_Radical_SAM_Su"/>
    <property type="match status" value="1"/>
</dbReference>
<dbReference type="GO" id="GO:0003824">
    <property type="term" value="F:catalytic activity"/>
    <property type="evidence" value="ECO:0007669"/>
    <property type="project" value="InterPro"/>
</dbReference>
<dbReference type="EMBL" id="CP002606">
    <property type="protein sequence ID" value="AEA34169.1"/>
    <property type="molecule type" value="Genomic_DNA"/>
</dbReference>
<keyword evidence="2 5" id="KW-0479">Metal-binding</keyword>
<dbReference type="PANTHER" id="PTHR43075:SF1">
    <property type="entry name" value="FORMATE LYASE ACTIVATING ENZYME, PUTATIVE (AFU_ORTHOLOGUE AFUA_2G15630)-RELATED"/>
    <property type="match status" value="1"/>
</dbReference>
<reference evidence="8" key="2">
    <citation type="submission" date="2011-03" db="EMBL/GenBank/DDBJ databases">
        <title>The complete genome of Hippea maritima DSM 10411.</title>
        <authorList>
            <consortium name="US DOE Joint Genome Institute (JGI-PGF)"/>
            <person name="Lucas S."/>
            <person name="Copeland A."/>
            <person name="Lapidus A."/>
            <person name="Bruce D."/>
            <person name="Goodwin L."/>
            <person name="Pitluck S."/>
            <person name="Peters L."/>
            <person name="Kyrpides N."/>
            <person name="Mavromatis K."/>
            <person name="Pagani I."/>
            <person name="Ivanova N."/>
            <person name="Mikhailova N."/>
            <person name="Lu M."/>
            <person name="Detter J.C."/>
            <person name="Tapia R."/>
            <person name="Han C."/>
            <person name="Land M."/>
            <person name="Hauser L."/>
            <person name="Markowitz V."/>
            <person name="Cheng J.-F."/>
            <person name="Hugenholtz P."/>
            <person name="Woyke T."/>
            <person name="Wu D."/>
            <person name="Spring S."/>
            <person name="Schroeder M."/>
            <person name="Brambilla E."/>
            <person name="Klenk H.-P."/>
            <person name="Eisen J.A."/>
        </authorList>
    </citation>
    <scope>NUCLEOTIDE SEQUENCE [LARGE SCALE GENOMIC DNA]</scope>
    <source>
        <strain evidence="8">ATCC 700847 / DSM 10411 / MH2</strain>
    </source>
</reference>
<feature type="binding site" evidence="5">
    <location>
        <position position="89"/>
    </location>
    <ligand>
        <name>[4Fe-4S] cluster</name>
        <dbReference type="ChEBI" id="CHEBI:49883"/>
        <note>4Fe-4S-S-AdoMet</note>
    </ligand>
</feature>
<accession>F2LWY5</accession>
<evidence type="ECO:0000256" key="2">
    <source>
        <dbReference type="ARBA" id="ARBA00022723"/>
    </source>
</evidence>
<dbReference type="Pfam" id="PF04055">
    <property type="entry name" value="Radical_SAM"/>
    <property type="match status" value="1"/>
</dbReference>
<dbReference type="Proteomes" id="UP000008139">
    <property type="component" value="Chromosome"/>
</dbReference>
<dbReference type="PIRSF" id="PIRSF004869">
    <property type="entry name" value="PflX_prd"/>
    <property type="match status" value="1"/>
</dbReference>
<dbReference type="Gene3D" id="3.20.20.70">
    <property type="entry name" value="Aldolase class I"/>
    <property type="match status" value="1"/>
</dbReference>
<dbReference type="InterPro" id="IPR058240">
    <property type="entry name" value="rSAM_sf"/>
</dbReference>
<evidence type="ECO:0000313" key="7">
    <source>
        <dbReference type="EMBL" id="AEA34169.1"/>
    </source>
</evidence>
<dbReference type="InterPro" id="IPR007197">
    <property type="entry name" value="rSAM"/>
</dbReference>
<gene>
    <name evidence="7" type="ordered locus">Hipma_1207</name>
</gene>
<feature type="domain" description="Radical SAM core" evidence="6">
    <location>
        <begin position="80"/>
        <end position="212"/>
    </location>
</feature>
<sequence length="315" mass="35729">MTEFTPLYIKTYEEGKFDEKIEHAYDILKNCRLCPRLCKVNRLKGKKGICNTAEPPAIADYFPHFGEEDVLVGKNGSGTIFISCCNLLCIYCQNASTSHLCEGNTTTIENFAQMMISLQNKGCHNINIVTPTHIVPQLLMALKIAIEKGLHIPLIYNTSGYELANTLSILDGIVDIYMPDFKYWDSQTAEAYSSAKDYPEITRNAIKIMHKQVGDLIIENGIAKRGLLIRHLILPNRLAGTKNIVNFIAKEISPNTYTNIMAQYKPFGLAYRFDEIARPITEEEYLEALLWAKEAGLKRLDKTCYEFLKKRGIEE</sequence>